<dbReference type="PANTHER" id="PTHR43875:SF15">
    <property type="entry name" value="TREHALOSE IMPORT ATP-BINDING PROTEIN SUGC"/>
    <property type="match status" value="1"/>
</dbReference>
<dbReference type="InterPro" id="IPR017871">
    <property type="entry name" value="ABC_transporter-like_CS"/>
</dbReference>
<evidence type="ECO:0000259" key="9">
    <source>
        <dbReference type="PROSITE" id="PS50893"/>
    </source>
</evidence>
<dbReference type="InterPro" id="IPR003593">
    <property type="entry name" value="AAA+_ATPase"/>
</dbReference>
<keyword evidence="4" id="KW-0547">Nucleotide-binding</keyword>
<dbReference type="Proteomes" id="UP001595799">
    <property type="component" value="Unassembled WGS sequence"/>
</dbReference>
<dbReference type="SUPFAM" id="SSF50331">
    <property type="entry name" value="MOP-like"/>
    <property type="match status" value="1"/>
</dbReference>
<proteinExistence type="inferred from homology"/>
<organism evidence="10 11">
    <name type="scientific">Fodinicurvata halophila</name>
    <dbReference type="NCBI Taxonomy" id="1419723"/>
    <lineage>
        <taxon>Bacteria</taxon>
        <taxon>Pseudomonadati</taxon>
        <taxon>Pseudomonadota</taxon>
        <taxon>Alphaproteobacteria</taxon>
        <taxon>Rhodospirillales</taxon>
        <taxon>Rhodovibrionaceae</taxon>
        <taxon>Fodinicurvata</taxon>
    </lineage>
</organism>
<keyword evidence="7" id="KW-0472">Membrane</keyword>
<dbReference type="InterPro" id="IPR027417">
    <property type="entry name" value="P-loop_NTPase"/>
</dbReference>
<evidence type="ECO:0000313" key="10">
    <source>
        <dbReference type="EMBL" id="MFC4350838.1"/>
    </source>
</evidence>
<dbReference type="GO" id="GO:0005524">
    <property type="term" value="F:ATP binding"/>
    <property type="evidence" value="ECO:0007669"/>
    <property type="project" value="UniProtKB-KW"/>
</dbReference>
<keyword evidence="11" id="KW-1185">Reference proteome</keyword>
<keyword evidence="3" id="KW-1003">Cell membrane</keyword>
<reference evidence="11" key="1">
    <citation type="journal article" date="2019" name="Int. J. Syst. Evol. Microbiol.">
        <title>The Global Catalogue of Microorganisms (GCM) 10K type strain sequencing project: providing services to taxonomists for standard genome sequencing and annotation.</title>
        <authorList>
            <consortium name="The Broad Institute Genomics Platform"/>
            <consortium name="The Broad Institute Genome Sequencing Center for Infectious Disease"/>
            <person name="Wu L."/>
            <person name="Ma J."/>
        </authorList>
    </citation>
    <scope>NUCLEOTIDE SEQUENCE [LARGE SCALE GENOMIC DNA]</scope>
    <source>
        <strain evidence="11">CECT 8472</strain>
    </source>
</reference>
<dbReference type="Gene3D" id="2.40.50.140">
    <property type="entry name" value="Nucleic acid-binding proteins"/>
    <property type="match status" value="1"/>
</dbReference>
<dbReference type="InterPro" id="IPR013611">
    <property type="entry name" value="Transp-assoc_OB_typ2"/>
</dbReference>
<dbReference type="InterPro" id="IPR012340">
    <property type="entry name" value="NA-bd_OB-fold"/>
</dbReference>
<accession>A0ABV8UJ34</accession>
<dbReference type="Pfam" id="PF00005">
    <property type="entry name" value="ABC_tran"/>
    <property type="match status" value="1"/>
</dbReference>
<feature type="compositionally biased region" description="Basic and acidic residues" evidence="8">
    <location>
        <begin position="353"/>
        <end position="363"/>
    </location>
</feature>
<keyword evidence="2" id="KW-0813">Transport</keyword>
<evidence type="ECO:0000256" key="5">
    <source>
        <dbReference type="ARBA" id="ARBA00022840"/>
    </source>
</evidence>
<evidence type="ECO:0000256" key="8">
    <source>
        <dbReference type="SAM" id="MobiDB-lite"/>
    </source>
</evidence>
<protein>
    <submittedName>
        <fullName evidence="10">ABC transporter ATP-binding protein</fullName>
    </submittedName>
</protein>
<dbReference type="InterPro" id="IPR003439">
    <property type="entry name" value="ABC_transporter-like_ATP-bd"/>
</dbReference>
<evidence type="ECO:0000256" key="7">
    <source>
        <dbReference type="ARBA" id="ARBA00023136"/>
    </source>
</evidence>
<evidence type="ECO:0000256" key="6">
    <source>
        <dbReference type="ARBA" id="ARBA00022967"/>
    </source>
</evidence>
<dbReference type="RefSeq" id="WP_382421177.1">
    <property type="nucleotide sequence ID" value="NZ_JBHSCW010000002.1"/>
</dbReference>
<evidence type="ECO:0000256" key="2">
    <source>
        <dbReference type="ARBA" id="ARBA00022448"/>
    </source>
</evidence>
<dbReference type="SMART" id="SM00382">
    <property type="entry name" value="AAA"/>
    <property type="match status" value="1"/>
</dbReference>
<dbReference type="InterPro" id="IPR008995">
    <property type="entry name" value="Mo/tungstate-bd_C_term_dom"/>
</dbReference>
<feature type="region of interest" description="Disordered" evidence="8">
    <location>
        <begin position="340"/>
        <end position="371"/>
    </location>
</feature>
<dbReference type="PANTHER" id="PTHR43875">
    <property type="entry name" value="MALTODEXTRIN IMPORT ATP-BINDING PROTEIN MSMX"/>
    <property type="match status" value="1"/>
</dbReference>
<dbReference type="PROSITE" id="PS00211">
    <property type="entry name" value="ABC_TRANSPORTER_1"/>
    <property type="match status" value="1"/>
</dbReference>
<dbReference type="Gene3D" id="3.40.50.300">
    <property type="entry name" value="P-loop containing nucleotide triphosphate hydrolases"/>
    <property type="match status" value="1"/>
</dbReference>
<dbReference type="PROSITE" id="PS50893">
    <property type="entry name" value="ABC_TRANSPORTER_2"/>
    <property type="match status" value="1"/>
</dbReference>
<dbReference type="Gene3D" id="2.40.50.100">
    <property type="match status" value="1"/>
</dbReference>
<evidence type="ECO:0000313" key="11">
    <source>
        <dbReference type="Proteomes" id="UP001595799"/>
    </source>
</evidence>
<gene>
    <name evidence="10" type="ORF">ACFOW6_04690</name>
</gene>
<dbReference type="EMBL" id="JBHSCW010000002">
    <property type="protein sequence ID" value="MFC4350838.1"/>
    <property type="molecule type" value="Genomic_DNA"/>
</dbReference>
<evidence type="ECO:0000256" key="3">
    <source>
        <dbReference type="ARBA" id="ARBA00022475"/>
    </source>
</evidence>
<dbReference type="Pfam" id="PF08402">
    <property type="entry name" value="TOBE_2"/>
    <property type="match status" value="1"/>
</dbReference>
<comment type="similarity">
    <text evidence="1">Belongs to the ABC transporter superfamily.</text>
</comment>
<dbReference type="SUPFAM" id="SSF52540">
    <property type="entry name" value="P-loop containing nucleoside triphosphate hydrolases"/>
    <property type="match status" value="1"/>
</dbReference>
<evidence type="ECO:0000256" key="4">
    <source>
        <dbReference type="ARBA" id="ARBA00022741"/>
    </source>
</evidence>
<sequence>MSTDAFLRLEGLAKRWGEHVGLRKLDLSIQRGEFIVLLGPSGCGKSTTLRLIAGLEMPSEGRLWIDNREVTTMPPAKRGLSMVFQSYALFPHLSVAENIQFGLKVRRMPKAQRAERLARALRMTGLEGFEDRKPAQLSGGQRQRVALARTVVADHPLCLMDEPLSNLDAKLRHAVRQDIRTLQQDLGMTVIYVTHDQTEAMGMADRIVLLNEGVVEQIGTPEELYERPASLFAAGFLGSPPMTFFPVTLLPQALTPAQQDLPESAVVGVRPENLDLGADAPDRLSAQVVNSEFLGAETLVYLDCAGRSIVARAPGRVDFASQQAVGLGWRAEDMHLFDEATGQRLDTSGPRSEGSDNRQDKHKQAGRMASL</sequence>
<comment type="caution">
    <text evidence="10">The sequence shown here is derived from an EMBL/GenBank/DDBJ whole genome shotgun (WGS) entry which is preliminary data.</text>
</comment>
<keyword evidence="6" id="KW-1278">Translocase</keyword>
<feature type="domain" description="ABC transporter" evidence="9">
    <location>
        <begin position="7"/>
        <end position="237"/>
    </location>
</feature>
<keyword evidence="5 10" id="KW-0067">ATP-binding</keyword>
<evidence type="ECO:0000256" key="1">
    <source>
        <dbReference type="ARBA" id="ARBA00005417"/>
    </source>
</evidence>
<dbReference type="InterPro" id="IPR047641">
    <property type="entry name" value="ABC_transpr_MalK/UgpC-like"/>
</dbReference>
<name>A0ABV8UJ34_9PROT</name>